<dbReference type="Proteomes" id="UP000821837">
    <property type="component" value="Chromosome 1"/>
</dbReference>
<organism evidence="3 4">
    <name type="scientific">Rhipicephalus sanguineus</name>
    <name type="common">Brown dog tick</name>
    <name type="synonym">Ixodes sanguineus</name>
    <dbReference type="NCBI Taxonomy" id="34632"/>
    <lineage>
        <taxon>Eukaryota</taxon>
        <taxon>Metazoa</taxon>
        <taxon>Ecdysozoa</taxon>
        <taxon>Arthropoda</taxon>
        <taxon>Chelicerata</taxon>
        <taxon>Arachnida</taxon>
        <taxon>Acari</taxon>
        <taxon>Parasitiformes</taxon>
        <taxon>Ixodida</taxon>
        <taxon>Ixodoidea</taxon>
        <taxon>Ixodidae</taxon>
        <taxon>Rhipicephalinae</taxon>
        <taxon>Rhipicephalus</taxon>
        <taxon>Rhipicephalus</taxon>
    </lineage>
</organism>
<evidence type="ECO:0000259" key="2">
    <source>
        <dbReference type="Pfam" id="PF13764"/>
    </source>
</evidence>
<dbReference type="Pfam" id="PF13764">
    <property type="entry name" value="E3_UbLigase_R4"/>
    <property type="match status" value="1"/>
</dbReference>
<keyword evidence="1" id="KW-0863">Zinc-finger</keyword>
<dbReference type="AlphaFoldDB" id="A0A9D4QI71"/>
<dbReference type="InterPro" id="IPR045189">
    <property type="entry name" value="UBR4-like"/>
</dbReference>
<dbReference type="VEuPathDB" id="VectorBase:RSAN_039954"/>
<evidence type="ECO:0000313" key="3">
    <source>
        <dbReference type="EMBL" id="KAH7982866.1"/>
    </source>
</evidence>
<evidence type="ECO:0000256" key="1">
    <source>
        <dbReference type="PROSITE-ProRule" id="PRU01388"/>
    </source>
</evidence>
<protein>
    <recommendedName>
        <fullName evidence="2">E3 ubiquitin ligase UBR4 C-terminal domain-containing protein</fullName>
    </recommendedName>
</protein>
<name>A0A9D4QI71_RHISA</name>
<keyword evidence="1" id="KW-0862">Zinc</keyword>
<dbReference type="GO" id="GO:0008270">
    <property type="term" value="F:zinc ion binding"/>
    <property type="evidence" value="ECO:0007669"/>
    <property type="project" value="UniProtKB-KW"/>
</dbReference>
<accession>A0A9D4QI71</accession>
<gene>
    <name evidence="3" type="ORF">HPB52_007845</name>
</gene>
<dbReference type="InterPro" id="IPR025704">
    <property type="entry name" value="E3_Ub_ligase_UBR4_C"/>
</dbReference>
<dbReference type="EMBL" id="JABSTV010001245">
    <property type="protein sequence ID" value="KAH7982866.1"/>
    <property type="molecule type" value="Genomic_DNA"/>
</dbReference>
<keyword evidence="4" id="KW-1185">Reference proteome</keyword>
<comment type="caution">
    <text evidence="3">The sequence shown here is derived from an EMBL/GenBank/DDBJ whole genome shotgun (WGS) entry which is preliminary data.</text>
</comment>
<keyword evidence="1" id="KW-0479">Metal-binding</keyword>
<dbReference type="PANTHER" id="PTHR21725:SF1">
    <property type="entry name" value="E3 UBIQUITIN-PROTEIN LIGASE UBR4"/>
    <property type="match status" value="1"/>
</dbReference>
<dbReference type="PROSITE" id="PS52043">
    <property type="entry name" value="UBR4_E3"/>
    <property type="match status" value="1"/>
</dbReference>
<evidence type="ECO:0000313" key="4">
    <source>
        <dbReference type="Proteomes" id="UP000821837"/>
    </source>
</evidence>
<reference evidence="3" key="1">
    <citation type="journal article" date="2020" name="Cell">
        <title>Large-Scale Comparative Analyses of Tick Genomes Elucidate Their Genetic Diversity and Vector Capacities.</title>
        <authorList>
            <consortium name="Tick Genome and Microbiome Consortium (TIGMIC)"/>
            <person name="Jia N."/>
            <person name="Wang J."/>
            <person name="Shi W."/>
            <person name="Du L."/>
            <person name="Sun Y."/>
            <person name="Zhan W."/>
            <person name="Jiang J.F."/>
            <person name="Wang Q."/>
            <person name="Zhang B."/>
            <person name="Ji P."/>
            <person name="Bell-Sakyi L."/>
            <person name="Cui X.M."/>
            <person name="Yuan T.T."/>
            <person name="Jiang B.G."/>
            <person name="Yang W.F."/>
            <person name="Lam T.T."/>
            <person name="Chang Q.C."/>
            <person name="Ding S.J."/>
            <person name="Wang X.J."/>
            <person name="Zhu J.G."/>
            <person name="Ruan X.D."/>
            <person name="Zhao L."/>
            <person name="Wei J.T."/>
            <person name="Ye R.Z."/>
            <person name="Que T.C."/>
            <person name="Du C.H."/>
            <person name="Zhou Y.H."/>
            <person name="Cheng J.X."/>
            <person name="Dai P.F."/>
            <person name="Guo W.B."/>
            <person name="Han X.H."/>
            <person name="Huang E.J."/>
            <person name="Li L.F."/>
            <person name="Wei W."/>
            <person name="Gao Y.C."/>
            <person name="Liu J.Z."/>
            <person name="Shao H.Z."/>
            <person name="Wang X."/>
            <person name="Wang C.C."/>
            <person name="Yang T.C."/>
            <person name="Huo Q.B."/>
            <person name="Li W."/>
            <person name="Chen H.Y."/>
            <person name="Chen S.E."/>
            <person name="Zhou L.G."/>
            <person name="Ni X.B."/>
            <person name="Tian J.H."/>
            <person name="Sheng Y."/>
            <person name="Liu T."/>
            <person name="Pan Y.S."/>
            <person name="Xia L.Y."/>
            <person name="Li J."/>
            <person name="Zhao F."/>
            <person name="Cao W.C."/>
        </authorList>
    </citation>
    <scope>NUCLEOTIDE SEQUENCE</scope>
    <source>
        <strain evidence="3">Rsan-2018</strain>
    </source>
</reference>
<proteinExistence type="inferred from homology"/>
<feature type="domain" description="E3 ubiquitin ligase UBR4 C-terminal" evidence="2">
    <location>
        <begin position="1"/>
        <end position="129"/>
    </location>
</feature>
<reference evidence="3" key="2">
    <citation type="submission" date="2021-09" db="EMBL/GenBank/DDBJ databases">
        <authorList>
            <person name="Jia N."/>
            <person name="Wang J."/>
            <person name="Shi W."/>
            <person name="Du L."/>
            <person name="Sun Y."/>
            <person name="Zhan W."/>
            <person name="Jiang J."/>
            <person name="Wang Q."/>
            <person name="Zhang B."/>
            <person name="Ji P."/>
            <person name="Sakyi L.B."/>
            <person name="Cui X."/>
            <person name="Yuan T."/>
            <person name="Jiang B."/>
            <person name="Yang W."/>
            <person name="Lam T.T.-Y."/>
            <person name="Chang Q."/>
            <person name="Ding S."/>
            <person name="Wang X."/>
            <person name="Zhu J."/>
            <person name="Ruan X."/>
            <person name="Zhao L."/>
            <person name="Wei J."/>
            <person name="Que T."/>
            <person name="Du C."/>
            <person name="Cheng J."/>
            <person name="Dai P."/>
            <person name="Han X."/>
            <person name="Huang E."/>
            <person name="Gao Y."/>
            <person name="Liu J."/>
            <person name="Shao H."/>
            <person name="Ye R."/>
            <person name="Li L."/>
            <person name="Wei W."/>
            <person name="Wang X."/>
            <person name="Wang C."/>
            <person name="Huo Q."/>
            <person name="Li W."/>
            <person name="Guo W."/>
            <person name="Chen H."/>
            <person name="Chen S."/>
            <person name="Zhou L."/>
            <person name="Zhou L."/>
            <person name="Ni X."/>
            <person name="Tian J."/>
            <person name="Zhou Y."/>
            <person name="Sheng Y."/>
            <person name="Liu T."/>
            <person name="Pan Y."/>
            <person name="Xia L."/>
            <person name="Li J."/>
            <person name="Zhao F."/>
            <person name="Cao W."/>
        </authorList>
    </citation>
    <scope>NUCLEOTIDE SEQUENCE</scope>
    <source>
        <strain evidence="3">Rsan-2018</strain>
        <tissue evidence="3">Larvae</tissue>
    </source>
</reference>
<sequence>MEALKENPNVAQKIEEVRKQTRDEKKRLAMAMREKQLGELGMHTNEKGQVTAKSSILKQMEDLGEEAGLVCIICREGYKFQPSKLLGIYTFTKRCNLEDFEAKPRKTPGYTTVTHFNIVHVDCHMAAVRHNTYIQDCTGHLDVGYMSTLHDLKLLLSRFAFERSFSEDSGGGGPQSNMHLIPYLLHMVLYVINTTRCVAREEKNLANFLEMSPDRQVENCYESEGPCYWTTMALAVWSHNRWRCGRIALVRRMLVLAHARHLSPQGCSALTDTVPREFAVYRPYLCYLAMVDGLYNTMFKARSLILLL</sequence>
<dbReference type="PANTHER" id="PTHR21725">
    <property type="entry name" value="E3 UBIQUITIN-PROTEIN LIGASE UBR4"/>
    <property type="match status" value="1"/>
</dbReference>
<feature type="region of interest" description="UBR4 E3 catalytic module" evidence="1">
    <location>
        <begin position="1"/>
        <end position="308"/>
    </location>
</feature>
<comment type="similarity">
    <text evidence="1">Belongs to the UBR4 family.</text>
</comment>